<accession>A0A3B0VIN7</accession>
<proteinExistence type="predicted"/>
<dbReference type="Pfam" id="PF21651">
    <property type="entry name" value="DUF6858"/>
    <property type="match status" value="1"/>
</dbReference>
<sequence length="130" mass="14741">MKEVIFKEKYHLMVKEIMKDDIKFVSVADFIDYFKARITEHPVAGFIAIFDHYAHTKALTEGTIDESILDARHIVFCFGKALESPLVMGMRPRSIGISELSDRFVIAFQQAPKALANEAMESWVKGLADC</sequence>
<evidence type="ECO:0000313" key="1">
    <source>
        <dbReference type="EMBL" id="VAW38862.1"/>
    </source>
</evidence>
<organism evidence="1">
    <name type="scientific">hydrothermal vent metagenome</name>
    <dbReference type="NCBI Taxonomy" id="652676"/>
    <lineage>
        <taxon>unclassified sequences</taxon>
        <taxon>metagenomes</taxon>
        <taxon>ecological metagenomes</taxon>
    </lineage>
</organism>
<reference evidence="1" key="1">
    <citation type="submission" date="2018-06" db="EMBL/GenBank/DDBJ databases">
        <authorList>
            <person name="Zhirakovskaya E."/>
        </authorList>
    </citation>
    <scope>NUCLEOTIDE SEQUENCE</scope>
</reference>
<dbReference type="EMBL" id="UOEX01000267">
    <property type="protein sequence ID" value="VAW38862.1"/>
    <property type="molecule type" value="Genomic_DNA"/>
</dbReference>
<gene>
    <name evidence="1" type="ORF">MNBD_DELTA03-1519</name>
</gene>
<dbReference type="AlphaFoldDB" id="A0A3B0VIN7"/>
<protein>
    <submittedName>
        <fullName evidence="1">Uncharacterized protein</fullName>
    </submittedName>
</protein>
<name>A0A3B0VIN7_9ZZZZ</name>
<dbReference type="InterPro" id="IPR049204">
    <property type="entry name" value="DUF6858"/>
</dbReference>